<dbReference type="PROSITE" id="PS00022">
    <property type="entry name" value="EGF_1"/>
    <property type="match status" value="1"/>
</dbReference>
<keyword evidence="5" id="KW-1185">Reference proteome</keyword>
<evidence type="ECO:0000256" key="2">
    <source>
        <dbReference type="SAM" id="Phobius"/>
    </source>
</evidence>
<organism evidence="4 5">
    <name type="scientific">Amphimedon queenslandica</name>
    <name type="common">Sponge</name>
    <dbReference type="NCBI Taxonomy" id="400682"/>
    <lineage>
        <taxon>Eukaryota</taxon>
        <taxon>Metazoa</taxon>
        <taxon>Porifera</taxon>
        <taxon>Demospongiae</taxon>
        <taxon>Heteroscleromorpha</taxon>
        <taxon>Haplosclerida</taxon>
        <taxon>Niphatidae</taxon>
        <taxon>Amphimedon</taxon>
    </lineage>
</organism>
<keyword evidence="2" id="KW-0472">Membrane</keyword>
<dbReference type="SUPFAM" id="SSF75005">
    <property type="entry name" value="Arabinanase/levansucrase/invertase"/>
    <property type="match status" value="2"/>
</dbReference>
<proteinExistence type="predicted"/>
<reference evidence="5" key="1">
    <citation type="journal article" date="2010" name="Nature">
        <title>The Amphimedon queenslandica genome and the evolution of animal complexity.</title>
        <authorList>
            <person name="Srivastava M."/>
            <person name="Simakov O."/>
            <person name="Chapman J."/>
            <person name="Fahey B."/>
            <person name="Gauthier M.E."/>
            <person name="Mitros T."/>
            <person name="Richards G.S."/>
            <person name="Conaco C."/>
            <person name="Dacre M."/>
            <person name="Hellsten U."/>
            <person name="Larroux C."/>
            <person name="Putnam N.H."/>
            <person name="Stanke M."/>
            <person name="Adamska M."/>
            <person name="Darling A."/>
            <person name="Degnan S.M."/>
            <person name="Oakley T.H."/>
            <person name="Plachetzki D.C."/>
            <person name="Zhai Y."/>
            <person name="Adamski M."/>
            <person name="Calcino A."/>
            <person name="Cummins S.F."/>
            <person name="Goodstein D.M."/>
            <person name="Harris C."/>
            <person name="Jackson D.J."/>
            <person name="Leys S.P."/>
            <person name="Shu S."/>
            <person name="Woodcroft B.J."/>
            <person name="Vervoort M."/>
            <person name="Kosik K.S."/>
            <person name="Manning G."/>
            <person name="Degnan B.M."/>
            <person name="Rokhsar D.S."/>
        </authorList>
    </citation>
    <scope>NUCLEOTIDE SEQUENCE [LARGE SCALE GENOMIC DNA]</scope>
</reference>
<evidence type="ECO:0000313" key="5">
    <source>
        <dbReference type="Proteomes" id="UP000007879"/>
    </source>
</evidence>
<protein>
    <recommendedName>
        <fullName evidence="3">EGF-like domain-containing protein</fullName>
    </recommendedName>
</protein>
<dbReference type="RefSeq" id="XP_019864461.1">
    <property type="nucleotide sequence ID" value="XM_020008902.1"/>
</dbReference>
<keyword evidence="2" id="KW-0812">Transmembrane</keyword>
<evidence type="ECO:0000313" key="4">
    <source>
        <dbReference type="EnsemblMetazoa" id="XP_019864461.1"/>
    </source>
</evidence>
<keyword evidence="1" id="KW-1015">Disulfide bond</keyword>
<feature type="domain" description="EGF-like" evidence="3">
    <location>
        <begin position="39"/>
        <end position="75"/>
    </location>
</feature>
<dbReference type="Proteomes" id="UP000007879">
    <property type="component" value="Unassembled WGS sequence"/>
</dbReference>
<dbReference type="GeneID" id="109593805"/>
<feature type="disulfide bond" evidence="1">
    <location>
        <begin position="65"/>
        <end position="74"/>
    </location>
</feature>
<keyword evidence="2" id="KW-1133">Transmembrane helix</keyword>
<dbReference type="Pfam" id="PF23106">
    <property type="entry name" value="EGF_Teneurin"/>
    <property type="match status" value="1"/>
</dbReference>
<dbReference type="InterPro" id="IPR023296">
    <property type="entry name" value="Glyco_hydro_beta-prop_sf"/>
</dbReference>
<dbReference type="Gene3D" id="2.10.25.10">
    <property type="entry name" value="Laminin"/>
    <property type="match status" value="1"/>
</dbReference>
<name>A0AAN0K569_AMPQE</name>
<reference evidence="4" key="2">
    <citation type="submission" date="2024-06" db="UniProtKB">
        <authorList>
            <consortium name="EnsemblMetazoa"/>
        </authorList>
    </citation>
    <scope>IDENTIFICATION</scope>
</reference>
<dbReference type="Gene3D" id="2.115.10.20">
    <property type="entry name" value="Glycosyl hydrolase domain, family 43"/>
    <property type="match status" value="1"/>
</dbReference>
<sequence length="426" mass="47437">MALLCAHASRVIDTPNYTQQIMWSTLLLLFCLAALSGTVAPICSEGSETDCSLNGVCNNEGVCVCDPGWKGDKCNQLKLKPPSRLEPHGYFNGSMPTWGGDVIYENGIYHAFLTAKGYNTPPYDESDRYVCNTAIIRLEGKSPAGPFEFAEVVLPVYHHETHAIRAPDGTVLIYMIKYDGGPMPGLLSDLCLIPGCDASYNKSHMVIGMAWSKSVYGPWEEKVILDPWPGLVNRSSWLCQTNCPSVVFAPNGTAVMAFRSVQCDRLNSNSTVKEKIAIATAPHWSGPYTIQSKEPVFGWHAPEDWPPSLVYPVGQIMSNEDPFIWRTKRGYHMLVHSQLLPHLSTRGAYGYSKDGLSWTLLPDLMWDANMTWADGSVSYFKRRQAPALYLDTNGYPLYLLTPVDELYQNGCNWGNGWTFIQSIEHD</sequence>
<feature type="transmembrane region" description="Helical" evidence="2">
    <location>
        <begin position="21"/>
        <end position="42"/>
    </location>
</feature>
<dbReference type="InterPro" id="IPR000742">
    <property type="entry name" value="EGF"/>
</dbReference>
<dbReference type="PROSITE" id="PS50026">
    <property type="entry name" value="EGF_3"/>
    <property type="match status" value="1"/>
</dbReference>
<evidence type="ECO:0000256" key="1">
    <source>
        <dbReference type="PROSITE-ProRule" id="PRU00076"/>
    </source>
</evidence>
<dbReference type="EnsemblMetazoa" id="XM_020008902.1">
    <property type="protein sequence ID" value="XP_019864461.1"/>
    <property type="gene ID" value="LOC109593805"/>
</dbReference>
<dbReference type="PROSITE" id="PS01186">
    <property type="entry name" value="EGF_2"/>
    <property type="match status" value="1"/>
</dbReference>
<accession>A0AAN0K569</accession>
<comment type="caution">
    <text evidence="1">Lacks conserved residue(s) required for the propagation of feature annotation.</text>
</comment>
<dbReference type="AlphaFoldDB" id="A0AAN0K569"/>
<evidence type="ECO:0000259" key="3">
    <source>
        <dbReference type="PROSITE" id="PS50026"/>
    </source>
</evidence>
<keyword evidence="1" id="KW-0245">EGF-like domain</keyword>